<dbReference type="GeneID" id="19318185"/>
<dbReference type="OrthoDB" id="5593818at2759"/>
<accession>A0A061HCA3</accession>
<dbReference type="AlphaFoldDB" id="A0A061HCA3"/>
<gene>
    <name evidence="3" type="ORF">PFL1_04078</name>
</gene>
<evidence type="ECO:0000313" key="3">
    <source>
        <dbReference type="EMBL" id="EPQ28251.1"/>
    </source>
</evidence>
<evidence type="ECO:0000313" key="4">
    <source>
        <dbReference type="Proteomes" id="UP000053664"/>
    </source>
</evidence>
<feature type="region of interest" description="Disordered" evidence="2">
    <location>
        <begin position="90"/>
        <end position="114"/>
    </location>
</feature>
<dbReference type="HOGENOM" id="CLU_090093_0_0_1"/>
<dbReference type="Proteomes" id="UP000053664">
    <property type="component" value="Unassembled WGS sequence"/>
</dbReference>
<feature type="compositionally biased region" description="Polar residues" evidence="2">
    <location>
        <begin position="25"/>
        <end position="34"/>
    </location>
</feature>
<comment type="similarity">
    <text evidence="1">Belongs to the MIX23 family.</text>
</comment>
<dbReference type="PANTHER" id="PTHR31905:SF2">
    <property type="entry name" value="PROTEIN MIX23"/>
    <property type="match status" value="1"/>
</dbReference>
<sequence>MSWYSPNMAAAASSSRSHPGPATAPSPSDLSSGGQIPLGSAALDVPPTPTNVKNLTPNTCLAIVEFKDLLRQHRQVDDTITTRLNRHLARSRDQGYLSSPSLLSSSSPLSASNAADLGQSTYSTVPEQACAQFWKELLDVWKGREDVVRYCIGVADQARGPRPSGTESKLDADYTPTPTQARWGRGEDQSEFLTRQMRNELAVESIIRKRSLEAFKSRCRFFQPSPPPGPEGDRERAMWLGRDTPAAVASAAGVSRP</sequence>
<evidence type="ECO:0000256" key="2">
    <source>
        <dbReference type="SAM" id="MobiDB-lite"/>
    </source>
</evidence>
<feature type="region of interest" description="Disordered" evidence="2">
    <location>
        <begin position="158"/>
        <end position="184"/>
    </location>
</feature>
<evidence type="ECO:0008006" key="5">
    <source>
        <dbReference type="Google" id="ProtNLM"/>
    </source>
</evidence>
<protein>
    <recommendedName>
        <fullName evidence="5">Caffeine-induced death protein 2</fullName>
    </recommendedName>
</protein>
<dbReference type="GO" id="GO:0005758">
    <property type="term" value="C:mitochondrial intermembrane space"/>
    <property type="evidence" value="ECO:0007669"/>
    <property type="project" value="InterPro"/>
</dbReference>
<proteinExistence type="inferred from homology"/>
<feature type="compositionally biased region" description="Low complexity" evidence="2">
    <location>
        <begin position="97"/>
        <end position="110"/>
    </location>
</feature>
<dbReference type="PANTHER" id="PTHR31905">
    <property type="entry name" value="COILED-COIL DOMAIN-CONTAINING PROTEIN 58"/>
    <property type="match status" value="1"/>
</dbReference>
<feature type="region of interest" description="Disordered" evidence="2">
    <location>
        <begin position="1"/>
        <end position="51"/>
    </location>
</feature>
<dbReference type="EMBL" id="KE361635">
    <property type="protein sequence ID" value="EPQ28251.1"/>
    <property type="molecule type" value="Genomic_DNA"/>
</dbReference>
<dbReference type="Pfam" id="PF09774">
    <property type="entry name" value="MIX23"/>
    <property type="match status" value="1"/>
</dbReference>
<dbReference type="InterPro" id="IPR019171">
    <property type="entry name" value="MIX23"/>
</dbReference>
<dbReference type="eggNOG" id="KOG4613">
    <property type="taxonomic scope" value="Eukaryota"/>
</dbReference>
<dbReference type="KEGG" id="pfp:PFL1_04078"/>
<organism evidence="3 4">
    <name type="scientific">Pseudozyma flocculosa PF-1</name>
    <dbReference type="NCBI Taxonomy" id="1277687"/>
    <lineage>
        <taxon>Eukaryota</taxon>
        <taxon>Fungi</taxon>
        <taxon>Dikarya</taxon>
        <taxon>Basidiomycota</taxon>
        <taxon>Ustilaginomycotina</taxon>
        <taxon>Ustilaginomycetes</taxon>
        <taxon>Ustilaginales</taxon>
        <taxon>Ustilaginaceae</taxon>
        <taxon>Pseudozyma</taxon>
    </lineage>
</organism>
<evidence type="ECO:0000256" key="1">
    <source>
        <dbReference type="ARBA" id="ARBA00024204"/>
    </source>
</evidence>
<reference evidence="3 4" key="1">
    <citation type="journal article" date="2013" name="Plant Cell">
        <title>The transition from a phytopathogenic smut ancestor to an anamorphic biocontrol agent deciphered by comparative whole-genome analysis.</title>
        <authorList>
            <person name="Lefebvre F."/>
            <person name="Joly D.L."/>
            <person name="Labbe C."/>
            <person name="Teichmann B."/>
            <person name="Linning R."/>
            <person name="Belzile F."/>
            <person name="Bakkeren G."/>
            <person name="Belanger R.R."/>
        </authorList>
    </citation>
    <scope>NUCLEOTIDE SEQUENCE [LARGE SCALE GENOMIC DNA]</scope>
    <source>
        <strain evidence="3 4">PF-1</strain>
    </source>
</reference>
<dbReference type="RefSeq" id="XP_007879793.1">
    <property type="nucleotide sequence ID" value="XM_007881602.1"/>
</dbReference>
<name>A0A061HCA3_9BASI</name>